<keyword evidence="2" id="KW-0378">Hydrolase</keyword>
<dbReference type="Proteomes" id="UP001497472">
    <property type="component" value="Unassembled WGS sequence"/>
</dbReference>
<keyword evidence="3" id="KW-0732">Signal</keyword>
<gene>
    <name evidence="6" type="ORF">LNINA_LOCUS7277</name>
</gene>
<accession>A0AAV1JFX6</accession>
<comment type="caution">
    <text evidence="6">The sequence shown here is derived from an EMBL/GenBank/DDBJ whole genome shotgun (WGS) entry which is preliminary data.</text>
</comment>
<feature type="domain" description="Vanin C-terminal" evidence="5">
    <location>
        <begin position="249"/>
        <end position="398"/>
    </location>
</feature>
<dbReference type="InterPro" id="IPR003010">
    <property type="entry name" value="C-N_Hydrolase"/>
</dbReference>
<organism evidence="6 7">
    <name type="scientific">Leptosia nina</name>
    <dbReference type="NCBI Taxonomy" id="320188"/>
    <lineage>
        <taxon>Eukaryota</taxon>
        <taxon>Metazoa</taxon>
        <taxon>Ecdysozoa</taxon>
        <taxon>Arthropoda</taxon>
        <taxon>Hexapoda</taxon>
        <taxon>Insecta</taxon>
        <taxon>Pterygota</taxon>
        <taxon>Neoptera</taxon>
        <taxon>Endopterygota</taxon>
        <taxon>Lepidoptera</taxon>
        <taxon>Glossata</taxon>
        <taxon>Ditrysia</taxon>
        <taxon>Papilionoidea</taxon>
        <taxon>Pieridae</taxon>
        <taxon>Pierinae</taxon>
        <taxon>Leptosia</taxon>
    </lineage>
</organism>
<feature type="domain" description="CN hydrolase" evidence="4">
    <location>
        <begin position="40"/>
        <end position="129"/>
    </location>
</feature>
<dbReference type="SUPFAM" id="SSF56317">
    <property type="entry name" value="Carbon-nitrogen hydrolase"/>
    <property type="match status" value="1"/>
</dbReference>
<evidence type="ECO:0000259" key="5">
    <source>
        <dbReference type="Pfam" id="PF19018"/>
    </source>
</evidence>
<evidence type="ECO:0000256" key="1">
    <source>
        <dbReference type="ARBA" id="ARBA00008225"/>
    </source>
</evidence>
<reference evidence="6 7" key="1">
    <citation type="submission" date="2023-11" db="EMBL/GenBank/DDBJ databases">
        <authorList>
            <person name="Okamura Y."/>
        </authorList>
    </citation>
    <scope>NUCLEOTIDE SEQUENCE [LARGE SCALE GENOMIC DNA]</scope>
</reference>
<sequence>MALMKVVVFLAFCHLVLCRNVYKAAVVDITKGDVSSKNYVSLIEEAAKYDADIFILPTQDLSKSSSEFCENCIDNYDEITRTISNAVKKAKIYVVAHVYEKVRCDKAEDLVRSNLVFDRNGEIISVYRKPFTKATCNVTYSNTATFTSDFGVTFGILMKEDIFLKNVHDIASQNYIILGTWPHLDKGLSPSHFVSYWAFSTKSNVISTSNIYGAETKNRENIIVGELSKTGNEQSQLLSTSTSTILGDLNQYSSKVLDLKRSAQGYQDTVCQKGFCCHFHVKTQDAVPRRPGTTYTLKAHAGVMSFGDRAIGTEICSISTSFSENNTNIVFEKLSISGNFSNENAAQFPVLRTTSQTAIEGLNFYQRSVLKQNEIKLQVNNRDDLLEFSIFGRDYSKDTVSTIFQNSTDVSVVVIYLLPFKAIGPLQRTNAF</sequence>
<protein>
    <recommendedName>
        <fullName evidence="8">Vanin C-terminal domain-containing protein</fullName>
    </recommendedName>
</protein>
<dbReference type="GO" id="GO:0016787">
    <property type="term" value="F:hydrolase activity"/>
    <property type="evidence" value="ECO:0007669"/>
    <property type="project" value="UniProtKB-KW"/>
</dbReference>
<evidence type="ECO:0000256" key="3">
    <source>
        <dbReference type="SAM" id="SignalP"/>
    </source>
</evidence>
<dbReference type="AlphaFoldDB" id="A0AAV1JFX6"/>
<feature type="chain" id="PRO_5043438227" description="Vanin C-terminal domain-containing protein" evidence="3">
    <location>
        <begin position="19"/>
        <end position="432"/>
    </location>
</feature>
<evidence type="ECO:0000256" key="2">
    <source>
        <dbReference type="ARBA" id="ARBA00022801"/>
    </source>
</evidence>
<evidence type="ECO:0000313" key="6">
    <source>
        <dbReference type="EMBL" id="CAK1547835.1"/>
    </source>
</evidence>
<dbReference type="InterPro" id="IPR040154">
    <property type="entry name" value="Biotinidase/VNN"/>
</dbReference>
<dbReference type="Pfam" id="PF19018">
    <property type="entry name" value="Vanin_C"/>
    <property type="match status" value="1"/>
</dbReference>
<keyword evidence="7" id="KW-1185">Reference proteome</keyword>
<dbReference type="InterPro" id="IPR036526">
    <property type="entry name" value="C-N_Hydrolase_sf"/>
</dbReference>
<dbReference type="InterPro" id="IPR043957">
    <property type="entry name" value="Vanin_C"/>
</dbReference>
<proteinExistence type="inferred from homology"/>
<comment type="similarity">
    <text evidence="1">Belongs to the carbon-nitrogen hydrolase superfamily. BTD/VNN family.</text>
</comment>
<dbReference type="PANTHER" id="PTHR10609:SF14">
    <property type="entry name" value="BIOTINIDASE"/>
    <property type="match status" value="1"/>
</dbReference>
<dbReference type="PANTHER" id="PTHR10609">
    <property type="entry name" value="BIOTINIDASE-RELATED"/>
    <property type="match status" value="1"/>
</dbReference>
<feature type="signal peptide" evidence="3">
    <location>
        <begin position="1"/>
        <end position="18"/>
    </location>
</feature>
<dbReference type="EMBL" id="CAVLEF010000009">
    <property type="protein sequence ID" value="CAK1547835.1"/>
    <property type="molecule type" value="Genomic_DNA"/>
</dbReference>
<name>A0AAV1JFX6_9NEOP</name>
<dbReference type="Pfam" id="PF00795">
    <property type="entry name" value="CN_hydrolase"/>
    <property type="match status" value="1"/>
</dbReference>
<evidence type="ECO:0000313" key="7">
    <source>
        <dbReference type="Proteomes" id="UP001497472"/>
    </source>
</evidence>
<evidence type="ECO:0008006" key="8">
    <source>
        <dbReference type="Google" id="ProtNLM"/>
    </source>
</evidence>
<dbReference type="Gene3D" id="3.60.110.10">
    <property type="entry name" value="Carbon-nitrogen hydrolase"/>
    <property type="match status" value="1"/>
</dbReference>
<evidence type="ECO:0000259" key="4">
    <source>
        <dbReference type="Pfam" id="PF00795"/>
    </source>
</evidence>